<evidence type="ECO:0000313" key="2">
    <source>
        <dbReference type="Proteomes" id="UP000799428"/>
    </source>
</evidence>
<dbReference type="Proteomes" id="UP000799428">
    <property type="component" value="Unassembled WGS sequence"/>
</dbReference>
<dbReference type="AlphaFoldDB" id="A0A6G1JQW9"/>
<sequence length="141" mass="15528">MVDRGYSPSVASPLVRSLHIGVPVCTVSFLSDLTRKQREPSSSHVSWHTGAQYTGPYASIGLCAPRASSVVLVYKGRPFPLQAASQVFHLRTPLSFSFVVLSFSHSFRALVVHTFFGNPFISTAIIVPFLVERVLHLHHVL</sequence>
<gene>
    <name evidence="1" type="ORF">K504DRAFT_188290</name>
</gene>
<protein>
    <submittedName>
        <fullName evidence="1">Uncharacterized protein</fullName>
    </submittedName>
</protein>
<reference evidence="1" key="1">
    <citation type="journal article" date="2020" name="Stud. Mycol.">
        <title>101 Dothideomycetes genomes: a test case for predicting lifestyles and emergence of pathogens.</title>
        <authorList>
            <person name="Haridas S."/>
            <person name="Albert R."/>
            <person name="Binder M."/>
            <person name="Bloem J."/>
            <person name="Labutti K."/>
            <person name="Salamov A."/>
            <person name="Andreopoulos B."/>
            <person name="Baker S."/>
            <person name="Barry K."/>
            <person name="Bills G."/>
            <person name="Bluhm B."/>
            <person name="Cannon C."/>
            <person name="Castanera R."/>
            <person name="Culley D."/>
            <person name="Daum C."/>
            <person name="Ezra D."/>
            <person name="Gonzalez J."/>
            <person name="Henrissat B."/>
            <person name="Kuo A."/>
            <person name="Liang C."/>
            <person name="Lipzen A."/>
            <person name="Lutzoni F."/>
            <person name="Magnuson J."/>
            <person name="Mondo S."/>
            <person name="Nolan M."/>
            <person name="Ohm R."/>
            <person name="Pangilinan J."/>
            <person name="Park H.-J."/>
            <person name="Ramirez L."/>
            <person name="Alfaro M."/>
            <person name="Sun H."/>
            <person name="Tritt A."/>
            <person name="Yoshinaga Y."/>
            <person name="Zwiers L.-H."/>
            <person name="Turgeon B."/>
            <person name="Goodwin S."/>
            <person name="Spatafora J."/>
            <person name="Crous P."/>
            <person name="Grigoriev I."/>
        </authorList>
    </citation>
    <scope>NUCLEOTIDE SEQUENCE</scope>
    <source>
        <strain evidence="1">CBS 279.74</strain>
    </source>
</reference>
<evidence type="ECO:0000313" key="1">
    <source>
        <dbReference type="EMBL" id="KAF2702900.1"/>
    </source>
</evidence>
<proteinExistence type="predicted"/>
<organism evidence="1 2">
    <name type="scientific">Pleomassaria siparia CBS 279.74</name>
    <dbReference type="NCBI Taxonomy" id="1314801"/>
    <lineage>
        <taxon>Eukaryota</taxon>
        <taxon>Fungi</taxon>
        <taxon>Dikarya</taxon>
        <taxon>Ascomycota</taxon>
        <taxon>Pezizomycotina</taxon>
        <taxon>Dothideomycetes</taxon>
        <taxon>Pleosporomycetidae</taxon>
        <taxon>Pleosporales</taxon>
        <taxon>Pleomassariaceae</taxon>
        <taxon>Pleomassaria</taxon>
    </lineage>
</organism>
<name>A0A6G1JQW9_9PLEO</name>
<accession>A0A6G1JQW9</accession>
<keyword evidence="2" id="KW-1185">Reference proteome</keyword>
<dbReference type="EMBL" id="MU005791">
    <property type="protein sequence ID" value="KAF2702900.1"/>
    <property type="molecule type" value="Genomic_DNA"/>
</dbReference>